<dbReference type="PRINTS" id="PR00389">
    <property type="entry name" value="PHPHLIPASEA2"/>
</dbReference>
<keyword evidence="2 10" id="KW-0964">Secreted</keyword>
<proteinExistence type="inferred from homology"/>
<dbReference type="GO" id="GO:0005576">
    <property type="term" value="C:extracellular region"/>
    <property type="evidence" value="ECO:0007669"/>
    <property type="project" value="UniProtKB-SubCell"/>
</dbReference>
<evidence type="ECO:0000256" key="7">
    <source>
        <dbReference type="PIRSR" id="PIRSR601211-3"/>
    </source>
</evidence>
<reference evidence="14" key="1">
    <citation type="submission" date="2021-03" db="EMBL/GenBank/DDBJ databases">
        <authorList>
            <person name="Bekaert M."/>
        </authorList>
    </citation>
    <scope>NUCLEOTIDE SEQUENCE</scope>
</reference>
<dbReference type="Gene3D" id="3.30.160.60">
    <property type="entry name" value="Classic Zinc Finger"/>
    <property type="match status" value="1"/>
</dbReference>
<dbReference type="InterPro" id="IPR033113">
    <property type="entry name" value="PLA2_histidine"/>
</dbReference>
<dbReference type="PROSITE" id="PS50119">
    <property type="entry name" value="ZF_BBOX"/>
    <property type="match status" value="1"/>
</dbReference>
<dbReference type="Gene3D" id="1.20.90.10">
    <property type="entry name" value="Phospholipase A2 domain"/>
    <property type="match status" value="1"/>
</dbReference>
<dbReference type="InterPro" id="IPR011992">
    <property type="entry name" value="EF-hand-dom_pair"/>
</dbReference>
<dbReference type="GO" id="GO:0006644">
    <property type="term" value="P:phospholipid metabolic process"/>
    <property type="evidence" value="ECO:0007669"/>
    <property type="project" value="InterPro"/>
</dbReference>
<feature type="disulfide bond" evidence="7">
    <location>
        <begin position="644"/>
        <end position="683"/>
    </location>
</feature>
<dbReference type="SMART" id="SM00085">
    <property type="entry name" value="PA2c"/>
    <property type="match status" value="1"/>
</dbReference>
<feature type="transmembrane region" description="Helical" evidence="11">
    <location>
        <begin position="533"/>
        <end position="551"/>
    </location>
</feature>
<evidence type="ECO:0000256" key="5">
    <source>
        <dbReference type="PIRSR" id="PIRSR601211-1"/>
    </source>
</evidence>
<feature type="active site" evidence="5">
    <location>
        <position position="684"/>
    </location>
</feature>
<dbReference type="GO" id="GO:0008270">
    <property type="term" value="F:zinc ion binding"/>
    <property type="evidence" value="ECO:0007669"/>
    <property type="project" value="UniProtKB-KW"/>
</dbReference>
<dbReference type="InterPro" id="IPR000315">
    <property type="entry name" value="Znf_B-box"/>
</dbReference>
<dbReference type="SUPFAM" id="SSF101898">
    <property type="entry name" value="NHL repeat"/>
    <property type="match status" value="1"/>
</dbReference>
<keyword evidence="11" id="KW-1133">Transmembrane helix</keyword>
<dbReference type="GO" id="GO:0047498">
    <property type="term" value="F:calcium-dependent phospholipase A2 activity"/>
    <property type="evidence" value="ECO:0007669"/>
    <property type="project" value="TreeGrafter"/>
</dbReference>
<keyword evidence="6" id="KW-0479">Metal-binding</keyword>
<dbReference type="Pfam" id="PF00068">
    <property type="entry name" value="Phospholip_A2_1"/>
    <property type="match status" value="1"/>
</dbReference>
<protein>
    <submittedName>
        <fullName evidence="14">PLA2G</fullName>
        <ecNumber evidence="14">3.1.1.4</ecNumber>
    </submittedName>
</protein>
<feature type="binding site" evidence="6">
    <location>
        <position position="623"/>
    </location>
    <ligand>
        <name>Ca(2+)</name>
        <dbReference type="ChEBI" id="CHEBI:29108"/>
    </ligand>
</feature>
<sequence length="881" mass="100706">MAENSRVCSICDLRHLTKSSTTWCSECDQALCDECKDYHSLSRGTENHETIGIDNYHSLSQSVDVYSNHCSTHNDKYQMYCQKHDKPLCLFCLEGHTECKDTIPLSKKTKDIKTSDTWKDTEQSLIDIDENIDIMEKRKNICRVRKEVNDHLDKLEESFRNEVTKIEDQSTRSMKHALLILEEKKTERLKYQQQLQDMKMYASDLQTYLGLHQISSEIAQLESSLQSVIVKGSLDKISLTCSINESLNDITKRIQTFGTIAEKKISTNITYIRQKDKQAQIIGINPKSIHDIKMKLLRKFDIDSNDIKGCDIFQDKRMVLSNYYSRSKEIVITDRDGKQLFELSLQIQAFDIACMDNNAIAVTSGYWNRGINIIDIESKTVKQNIPTEYRCHGITQNDGLLFCCVENKGIFRVNSKDSSVKRIVDCKLSDWSYISSFNDKLYYAHKNLNTVTCCDIDGKKNWTFQNNNILVNPAGITVDNEGYIYVLSRKLKSVIVLSPDGKQSRTLLSGHSELNTPSALTFDKDRNEIKWKLMGIGAFTVYWHGLNVWSVPILHVVGSAYEKLTIEKMNFLFTCLIACTVCSYIAVGSLIEKRNLVQLRNQIKHVFGSRRVGELNGYGCYCGWGGSGTPVDGVDRCCQAHDRCYGRNSRCSPKWNIYSYSFQGNTMICKDKSGSCDRNVCICDRDFIHCLRRNTFNRMVCGGVKLVLCKHLQPLTHTTSSPIHITYLHYIPCMSTSTVGNVYKLGVATDLHNRDKVTYTNIKDLQTEQNLYKKMKTLLVFATLVIVGHCLLEDILGNIPENKKSLRMRRSHENTLNFLYRLADDNRNGLLSASELAQYTKPKDGKTPIEKARETVRLCDTNGDRELSKTEMLTYLKSLEN</sequence>
<keyword evidence="4 7" id="KW-1015">Disulfide bond</keyword>
<evidence type="ECO:0000256" key="11">
    <source>
        <dbReference type="SAM" id="Phobius"/>
    </source>
</evidence>
<dbReference type="PANTHER" id="PTHR11716">
    <property type="entry name" value="PHOSPHOLIPASE A2 FAMILY MEMBER"/>
    <property type="match status" value="1"/>
</dbReference>
<dbReference type="SUPFAM" id="SSF57845">
    <property type="entry name" value="B-box zinc-binding domain"/>
    <property type="match status" value="1"/>
</dbReference>
<evidence type="ECO:0000259" key="12">
    <source>
        <dbReference type="PROSITE" id="PS50119"/>
    </source>
</evidence>
<dbReference type="Gene3D" id="1.10.238.10">
    <property type="entry name" value="EF-hand"/>
    <property type="match status" value="1"/>
</dbReference>
<dbReference type="InterPro" id="IPR036444">
    <property type="entry name" value="PLipase_A2_dom_sf"/>
</dbReference>
<keyword evidence="15" id="KW-1185">Reference proteome</keyword>
<dbReference type="PANTHER" id="PTHR11716:SF51">
    <property type="entry name" value="PHOSPHOLIPASE A2"/>
    <property type="match status" value="1"/>
</dbReference>
<evidence type="ECO:0000256" key="9">
    <source>
        <dbReference type="RuleBase" id="RU003654"/>
    </source>
</evidence>
<dbReference type="GO" id="GO:0050482">
    <property type="term" value="P:arachidonate secretion"/>
    <property type="evidence" value="ECO:0007669"/>
    <property type="project" value="InterPro"/>
</dbReference>
<dbReference type="InterPro" id="IPR011042">
    <property type="entry name" value="6-blade_b-propeller_TolB-like"/>
</dbReference>
<comment type="cofactor">
    <cofactor evidence="6">
        <name>Ca(2+)</name>
        <dbReference type="ChEBI" id="CHEBI:29108"/>
    </cofactor>
    <text evidence="6">Binds 1 Ca(2+) ion per subunit.</text>
</comment>
<feature type="disulfide bond" evidence="7">
    <location>
        <begin position="669"/>
        <end position="681"/>
    </location>
</feature>
<feature type="binding site" evidence="6">
    <location>
        <position position="642"/>
    </location>
    <ligand>
        <name>Ca(2+)</name>
        <dbReference type="ChEBI" id="CHEBI:29108"/>
    </ligand>
</feature>
<keyword evidence="8" id="KW-0863">Zinc-finger</keyword>
<keyword evidence="14" id="KW-0378">Hydrolase</keyword>
<keyword evidence="8" id="KW-0862">Zinc</keyword>
<feature type="active site" evidence="5">
    <location>
        <position position="641"/>
    </location>
</feature>
<dbReference type="GO" id="GO:0016042">
    <property type="term" value="P:lipid catabolic process"/>
    <property type="evidence" value="ECO:0007669"/>
    <property type="project" value="InterPro"/>
</dbReference>
<dbReference type="CDD" id="cd19757">
    <property type="entry name" value="Bbox1"/>
    <property type="match status" value="1"/>
</dbReference>
<feature type="disulfide bond" evidence="7">
    <location>
        <begin position="651"/>
        <end position="676"/>
    </location>
</feature>
<dbReference type="SUPFAM" id="SSF47473">
    <property type="entry name" value="EF-hand"/>
    <property type="match status" value="1"/>
</dbReference>
<feature type="binding site" evidence="6">
    <location>
        <position position="625"/>
    </location>
    <ligand>
        <name>Ca(2+)</name>
        <dbReference type="ChEBI" id="CHEBI:29108"/>
    </ligand>
</feature>
<dbReference type="Gene3D" id="2.120.10.30">
    <property type="entry name" value="TolB, C-terminal domain"/>
    <property type="match status" value="1"/>
</dbReference>
<dbReference type="InterPro" id="IPR016090">
    <property type="entry name" value="PLA2-like_dom"/>
</dbReference>
<keyword evidence="11" id="KW-0472">Membrane</keyword>
<dbReference type="InterPro" id="IPR002048">
    <property type="entry name" value="EF_hand_dom"/>
</dbReference>
<accession>A0A8S3V015</accession>
<dbReference type="InterPro" id="IPR001211">
    <property type="entry name" value="PLA2"/>
</dbReference>
<feature type="binding site" evidence="6">
    <location>
        <position position="621"/>
    </location>
    <ligand>
        <name>Ca(2+)</name>
        <dbReference type="ChEBI" id="CHEBI:29108"/>
    </ligand>
</feature>
<dbReference type="EC" id="3.1.1.4" evidence="14"/>
<comment type="subcellular location">
    <subcellularLocation>
        <location evidence="1 10">Secreted</location>
    </subcellularLocation>
</comment>
<organism evidence="14 15">
    <name type="scientific">Mytilus edulis</name>
    <name type="common">Blue mussel</name>
    <dbReference type="NCBI Taxonomy" id="6550"/>
    <lineage>
        <taxon>Eukaryota</taxon>
        <taxon>Metazoa</taxon>
        <taxon>Spiralia</taxon>
        <taxon>Lophotrochozoa</taxon>
        <taxon>Mollusca</taxon>
        <taxon>Bivalvia</taxon>
        <taxon>Autobranchia</taxon>
        <taxon>Pteriomorphia</taxon>
        <taxon>Mytilida</taxon>
        <taxon>Mytiloidea</taxon>
        <taxon>Mytilidae</taxon>
        <taxon>Mytilinae</taxon>
        <taxon>Mytilus</taxon>
    </lineage>
</organism>
<dbReference type="PROSITE" id="PS00018">
    <property type="entry name" value="EF_HAND_1"/>
    <property type="match status" value="2"/>
</dbReference>
<evidence type="ECO:0000256" key="4">
    <source>
        <dbReference type="ARBA" id="ARBA00023157"/>
    </source>
</evidence>
<feature type="domain" description="EF-hand" evidence="13">
    <location>
        <begin position="811"/>
        <end position="846"/>
    </location>
</feature>
<evidence type="ECO:0000256" key="3">
    <source>
        <dbReference type="ARBA" id="ARBA00022837"/>
    </source>
</evidence>
<feature type="domain" description="B box-type" evidence="12">
    <location>
        <begin position="3"/>
        <end position="53"/>
    </location>
</feature>
<gene>
    <name evidence="14" type="ORF">MEDL_60082</name>
</gene>
<dbReference type="PROSITE" id="PS00118">
    <property type="entry name" value="PA2_HIS"/>
    <property type="match status" value="1"/>
</dbReference>
<evidence type="ECO:0000256" key="8">
    <source>
        <dbReference type="PROSITE-ProRule" id="PRU00024"/>
    </source>
</evidence>
<dbReference type="GO" id="GO:0005509">
    <property type="term" value="F:calcium ion binding"/>
    <property type="evidence" value="ECO:0007669"/>
    <property type="project" value="InterPro"/>
</dbReference>
<feature type="domain" description="EF-hand" evidence="13">
    <location>
        <begin position="847"/>
        <end position="881"/>
    </location>
</feature>
<dbReference type="CDD" id="cd00125">
    <property type="entry name" value="PLA2c"/>
    <property type="match status" value="1"/>
</dbReference>
<evidence type="ECO:0000259" key="13">
    <source>
        <dbReference type="PROSITE" id="PS50222"/>
    </source>
</evidence>
<evidence type="ECO:0000313" key="14">
    <source>
        <dbReference type="EMBL" id="CAG2248196.1"/>
    </source>
</evidence>
<feature type="transmembrane region" description="Helical" evidence="11">
    <location>
        <begin position="571"/>
        <end position="591"/>
    </location>
</feature>
<feature type="disulfide bond" evidence="7">
    <location>
        <begin position="637"/>
        <end position="690"/>
    </location>
</feature>
<evidence type="ECO:0000313" key="15">
    <source>
        <dbReference type="Proteomes" id="UP000683360"/>
    </source>
</evidence>
<dbReference type="Proteomes" id="UP000683360">
    <property type="component" value="Unassembled WGS sequence"/>
</dbReference>
<evidence type="ECO:0000256" key="10">
    <source>
        <dbReference type="RuleBase" id="RU361236"/>
    </source>
</evidence>
<comment type="similarity">
    <text evidence="9">Belongs to the phospholipase A2 family.</text>
</comment>
<name>A0A8S3V015_MYTED</name>
<dbReference type="SUPFAM" id="SSF48619">
    <property type="entry name" value="Phospholipase A2, PLA2"/>
    <property type="match status" value="1"/>
</dbReference>
<dbReference type="AlphaFoldDB" id="A0A8S3V015"/>
<feature type="disulfide bond" evidence="7">
    <location>
        <begin position="622"/>
        <end position="638"/>
    </location>
</feature>
<dbReference type="PROSITE" id="PS50222">
    <property type="entry name" value="EF_HAND_2"/>
    <property type="match status" value="2"/>
</dbReference>
<evidence type="ECO:0000256" key="1">
    <source>
        <dbReference type="ARBA" id="ARBA00004613"/>
    </source>
</evidence>
<evidence type="ECO:0000256" key="6">
    <source>
        <dbReference type="PIRSR" id="PIRSR601211-2"/>
    </source>
</evidence>
<comment type="caution">
    <text evidence="14">The sequence shown here is derived from an EMBL/GenBank/DDBJ whole genome shotgun (WGS) entry which is preliminary data.</text>
</comment>
<dbReference type="OrthoDB" id="6100170at2759"/>
<dbReference type="EMBL" id="CAJPWZ010002926">
    <property type="protein sequence ID" value="CAG2248196.1"/>
    <property type="molecule type" value="Genomic_DNA"/>
</dbReference>
<keyword evidence="3 6" id="KW-0106">Calcium</keyword>
<dbReference type="GO" id="GO:0005543">
    <property type="term" value="F:phospholipid binding"/>
    <property type="evidence" value="ECO:0007669"/>
    <property type="project" value="TreeGrafter"/>
</dbReference>
<keyword evidence="11" id="KW-0812">Transmembrane</keyword>
<evidence type="ECO:0000256" key="2">
    <source>
        <dbReference type="ARBA" id="ARBA00022525"/>
    </source>
</evidence>
<dbReference type="InterPro" id="IPR018247">
    <property type="entry name" value="EF_Hand_1_Ca_BS"/>
</dbReference>